<dbReference type="Gene3D" id="3.40.50.720">
    <property type="entry name" value="NAD(P)-binding Rossmann-like Domain"/>
    <property type="match status" value="1"/>
</dbReference>
<dbReference type="Proteomes" id="UP000218554">
    <property type="component" value="Chromosome"/>
</dbReference>
<gene>
    <name evidence="3" type="ORF">KF707C_37830</name>
</gene>
<keyword evidence="4" id="KW-1185">Reference proteome</keyword>
<dbReference type="SUPFAM" id="SSF51735">
    <property type="entry name" value="NAD(P)-binding Rossmann-fold domains"/>
    <property type="match status" value="1"/>
</dbReference>
<sequence>MSERLQQAGDALAFKRKYGPWALIAGASHGVGAAFAHQLAARGLNCVLVARRQDALDALRLELVARHGVEVLAVSQDLSHADAADRLLAAVTDREIGLFVYNAGGDSFLTRFLDTPVEDWSSLLRLNASTPMACCHAFGGRMLGRGRGGMILVGSQAALGGIRKLAMYSASKGFAMNLGESLWAEWKDRGIDVLNLLIGTVDTPTMREAMVRLNIPDALGMPLPQAADIVALALRELHNGPTLIHPQDIDATGYGQSPGQVRREHVIAKSAEAAAFIGND</sequence>
<evidence type="ECO:0000313" key="3">
    <source>
        <dbReference type="EMBL" id="BAU75471.1"/>
    </source>
</evidence>
<dbReference type="EMBL" id="AP014862">
    <property type="protein sequence ID" value="BAU75471.1"/>
    <property type="molecule type" value="Genomic_DNA"/>
</dbReference>
<reference evidence="3 4" key="2">
    <citation type="journal article" date="2017" name="Int. J. Syst. Evol. Microbiol.">
        <title>Pseudomonas furukawaii sp. nov., a polychlorinated biphenyl-degrading bacterium isolated from biphenyl-contaminated soil in Japan.</title>
        <authorList>
            <person name="Kimura N."/>
            <person name="Watanabe T."/>
            <person name="Suenaga H."/>
            <person name="Fujihara H."/>
            <person name="Futagami T."/>
            <person name="Goto M."/>
            <person name="Hanada S."/>
            <person name="Hirose J."/>
        </authorList>
    </citation>
    <scope>NUCLEOTIDE SEQUENCE [LARGE SCALE GENOMIC DNA]</scope>
    <source>
        <strain evidence="4">DSM 10086 / NBRC 110670 / KF707</strain>
    </source>
</reference>
<evidence type="ECO:0000313" key="4">
    <source>
        <dbReference type="Proteomes" id="UP000218554"/>
    </source>
</evidence>
<dbReference type="PANTHER" id="PTHR43899">
    <property type="entry name" value="RH59310P"/>
    <property type="match status" value="1"/>
</dbReference>
<keyword evidence="2" id="KW-0560">Oxidoreductase</keyword>
<evidence type="ECO:0000256" key="2">
    <source>
        <dbReference type="ARBA" id="ARBA00023002"/>
    </source>
</evidence>
<dbReference type="Pfam" id="PF00106">
    <property type="entry name" value="adh_short"/>
    <property type="match status" value="1"/>
</dbReference>
<proteinExistence type="inferred from homology"/>
<dbReference type="PANTHER" id="PTHR43899:SF13">
    <property type="entry name" value="RH59310P"/>
    <property type="match status" value="1"/>
</dbReference>
<dbReference type="AlphaFoldDB" id="A0AAD1C2L7"/>
<comment type="similarity">
    <text evidence="1">Belongs to the short-chain dehydrogenases/reductases (SDR) family.</text>
</comment>
<accession>A0AAD1C2L7</accession>
<protein>
    <submittedName>
        <fullName evidence="3">Short-chain dehydrogenase/reductase SDR</fullName>
    </submittedName>
</protein>
<dbReference type="RefSeq" id="WP_003454627.1">
    <property type="nucleotide sequence ID" value="NZ_AJMR01000216.1"/>
</dbReference>
<dbReference type="PRINTS" id="PR00081">
    <property type="entry name" value="GDHRDH"/>
</dbReference>
<name>A0AAD1C2L7_METFU</name>
<dbReference type="GO" id="GO:0016491">
    <property type="term" value="F:oxidoreductase activity"/>
    <property type="evidence" value="ECO:0007669"/>
    <property type="project" value="UniProtKB-KW"/>
</dbReference>
<dbReference type="InterPro" id="IPR036291">
    <property type="entry name" value="NAD(P)-bd_dom_sf"/>
</dbReference>
<dbReference type="KEGG" id="pfuw:KF707C_37830"/>
<reference evidence="4" key="1">
    <citation type="submission" date="2015-05" db="EMBL/GenBank/DDBJ databases">
        <title>Draft genome sequencing of a biphenyl-degrading bacterium, Pseudomonas balearica KF707 (=NBRC110670).</title>
        <authorList>
            <person name="Kimura N."/>
            <person name="Hirose J."/>
            <person name="Watanabe T."/>
            <person name="Suenaga H."/>
            <person name="Fujihara H."/>
            <person name="Noguchi M."/>
            <person name="Hashimoto M."/>
            <person name="Shimodaira J."/>
            <person name="Tsuchikane K."/>
            <person name="Hosoyama A."/>
            <person name="Yamazoe A."/>
            <person name="Fujita N."/>
            <person name="Furukawa K."/>
        </authorList>
    </citation>
    <scope>NUCLEOTIDE SEQUENCE [LARGE SCALE GENOMIC DNA]</scope>
    <source>
        <strain evidence="4">DSM 10086 / NBRC 110670 / KF707</strain>
    </source>
</reference>
<dbReference type="InterPro" id="IPR051019">
    <property type="entry name" value="VLCFA-Steroid_DH"/>
</dbReference>
<dbReference type="InterPro" id="IPR002347">
    <property type="entry name" value="SDR_fam"/>
</dbReference>
<evidence type="ECO:0000256" key="1">
    <source>
        <dbReference type="ARBA" id="ARBA00006484"/>
    </source>
</evidence>
<organism evidence="3 4">
    <name type="scientific">Metapseudomonas furukawaii</name>
    <name type="common">Pseudomonas furukawaii</name>
    <dbReference type="NCBI Taxonomy" id="1149133"/>
    <lineage>
        <taxon>Bacteria</taxon>
        <taxon>Pseudomonadati</taxon>
        <taxon>Pseudomonadota</taxon>
        <taxon>Gammaproteobacteria</taxon>
        <taxon>Pseudomonadales</taxon>
        <taxon>Pseudomonadaceae</taxon>
        <taxon>Metapseudomonas</taxon>
    </lineage>
</organism>